<evidence type="ECO:0000313" key="1">
    <source>
        <dbReference type="EMBL" id="SDV00412.1"/>
    </source>
</evidence>
<proteinExistence type="predicted"/>
<dbReference type="Pfam" id="PF07751">
    <property type="entry name" value="Abi_2"/>
    <property type="match status" value="1"/>
</dbReference>
<gene>
    <name evidence="1" type="ORF">SAMN04488544_3313</name>
</gene>
<dbReference type="InterPro" id="IPR011664">
    <property type="entry name" value="Abi_system_AbiD/AbiF-like"/>
</dbReference>
<accession>A0A1H2N4X1</accession>
<name>A0A1H2N4X1_9ACTN</name>
<organism evidence="1 2">
    <name type="scientific">Microlunatus sagamiharensis</name>
    <dbReference type="NCBI Taxonomy" id="546874"/>
    <lineage>
        <taxon>Bacteria</taxon>
        <taxon>Bacillati</taxon>
        <taxon>Actinomycetota</taxon>
        <taxon>Actinomycetes</taxon>
        <taxon>Propionibacteriales</taxon>
        <taxon>Propionibacteriaceae</taxon>
        <taxon>Microlunatus</taxon>
    </lineage>
</organism>
<keyword evidence="2" id="KW-1185">Reference proteome</keyword>
<dbReference type="EMBL" id="LT629799">
    <property type="protein sequence ID" value="SDV00412.1"/>
    <property type="molecule type" value="Genomic_DNA"/>
</dbReference>
<dbReference type="Proteomes" id="UP000198825">
    <property type="component" value="Chromosome I"/>
</dbReference>
<evidence type="ECO:0000313" key="2">
    <source>
        <dbReference type="Proteomes" id="UP000198825"/>
    </source>
</evidence>
<reference evidence="2" key="1">
    <citation type="submission" date="2016-10" db="EMBL/GenBank/DDBJ databases">
        <authorList>
            <person name="Varghese N."/>
            <person name="Submissions S."/>
        </authorList>
    </citation>
    <scope>NUCLEOTIDE SEQUENCE [LARGE SCALE GENOMIC DNA]</scope>
    <source>
        <strain evidence="2">DSM 21743</strain>
    </source>
</reference>
<sequence length="341" mass="38973">MGRFSFVRREVPTAMRYDKPHLTYPEQIRLLLSRGLDVGDPAEATRTLQRIGYYRLSAYTYVLRQPGSGDASDGRVPRSDQFVEGAALADATKLHDFDQRLRRTILDGLQRVEIGLRSSVAYQLGKADPFGHLDPIFLDAEACSKPPEAGAGGSANAYDDWRQKYDELQHRSRGEDYVKHFLTAYEGEIPVWTATEFMTMGCLVYLVKLLSATDARRVSEKFRVKNREVLHGWLKALNVLRNDCAHNCRIWNRSTIYPPKRVNARMVEDDIHHLSQVDTDKLYVLVALLAYLLKAVEPKSTWISDFTTTMNKFPASHGMTPENMMGFPTDWRRLSIWQVAK</sequence>
<dbReference type="AlphaFoldDB" id="A0A1H2N4X1"/>
<protein>
    <submittedName>
        <fullName evidence="1">Abortive infection bacteriophage resistance protein</fullName>
    </submittedName>
</protein>